<accession>A0A835SCV3</accession>
<dbReference type="PANTHER" id="PTHR36323:SF1">
    <property type="entry name" value="MYOTUBULARIN-LIKE PROTEIN"/>
    <property type="match status" value="1"/>
</dbReference>
<dbReference type="AlphaFoldDB" id="A0A835SCV3"/>
<protein>
    <submittedName>
        <fullName evidence="2">Uncharacterized protein</fullName>
    </submittedName>
</protein>
<comment type="caution">
    <text evidence="2">The sequence shown here is derived from an EMBL/GenBank/DDBJ whole genome shotgun (WGS) entry which is preliminary data.</text>
</comment>
<gene>
    <name evidence="2" type="ORF">HPP92_001939</name>
</gene>
<evidence type="ECO:0000313" key="3">
    <source>
        <dbReference type="Proteomes" id="UP000639772"/>
    </source>
</evidence>
<dbReference type="PANTHER" id="PTHR36323">
    <property type="entry name" value="MYOTUBULARIN-LIKE PROTEIN"/>
    <property type="match status" value="1"/>
</dbReference>
<organism evidence="2 3">
    <name type="scientific">Vanilla planifolia</name>
    <name type="common">Vanilla</name>
    <dbReference type="NCBI Taxonomy" id="51239"/>
    <lineage>
        <taxon>Eukaryota</taxon>
        <taxon>Viridiplantae</taxon>
        <taxon>Streptophyta</taxon>
        <taxon>Embryophyta</taxon>
        <taxon>Tracheophyta</taxon>
        <taxon>Spermatophyta</taxon>
        <taxon>Magnoliopsida</taxon>
        <taxon>Liliopsida</taxon>
        <taxon>Asparagales</taxon>
        <taxon>Orchidaceae</taxon>
        <taxon>Vanilloideae</taxon>
        <taxon>Vanilleae</taxon>
        <taxon>Vanilla</taxon>
    </lineage>
</organism>
<sequence>MAFAHGWFTKSRKPARGGGRNRRCVSTEEPSSPRVGCMGQIKRCKPPANVSGLRLFTASASTSSSSSSSSSSTGRSPTRSGGGGGSVKSGRGKALTTALVMEMDPPLPVVRRERASPAESLWRRRRRGVDLGDLQLRRSPEVRVEGILE</sequence>
<feature type="compositionally biased region" description="Low complexity" evidence="1">
    <location>
        <begin position="59"/>
        <end position="79"/>
    </location>
</feature>
<reference evidence="2 3" key="1">
    <citation type="journal article" date="2020" name="Nat. Food">
        <title>A phased Vanilla planifolia genome enables genetic improvement of flavour and production.</title>
        <authorList>
            <person name="Hasing T."/>
            <person name="Tang H."/>
            <person name="Brym M."/>
            <person name="Khazi F."/>
            <person name="Huang T."/>
            <person name="Chambers A.H."/>
        </authorList>
    </citation>
    <scope>NUCLEOTIDE SEQUENCE [LARGE SCALE GENOMIC DNA]</scope>
    <source>
        <tissue evidence="2">Leaf</tissue>
    </source>
</reference>
<proteinExistence type="predicted"/>
<feature type="compositionally biased region" description="Basic residues" evidence="1">
    <location>
        <begin position="10"/>
        <end position="23"/>
    </location>
</feature>
<feature type="region of interest" description="Disordered" evidence="1">
    <location>
        <begin position="1"/>
        <end position="43"/>
    </location>
</feature>
<dbReference type="Proteomes" id="UP000639772">
    <property type="component" value="Chromosome 1"/>
</dbReference>
<dbReference type="OrthoDB" id="776475at2759"/>
<evidence type="ECO:0000256" key="1">
    <source>
        <dbReference type="SAM" id="MobiDB-lite"/>
    </source>
</evidence>
<feature type="region of interest" description="Disordered" evidence="1">
    <location>
        <begin position="110"/>
        <end position="136"/>
    </location>
</feature>
<feature type="region of interest" description="Disordered" evidence="1">
    <location>
        <begin position="58"/>
        <end position="96"/>
    </location>
</feature>
<evidence type="ECO:0000313" key="2">
    <source>
        <dbReference type="EMBL" id="KAG0501867.1"/>
    </source>
</evidence>
<name>A0A835SCV3_VANPL</name>
<dbReference type="EMBL" id="JADCNM010000001">
    <property type="protein sequence ID" value="KAG0501867.1"/>
    <property type="molecule type" value="Genomic_DNA"/>
</dbReference>